<evidence type="ECO:0000313" key="3">
    <source>
        <dbReference type="Proteomes" id="UP000575083"/>
    </source>
</evidence>
<keyword evidence="3" id="KW-1185">Reference proteome</keyword>
<comment type="caution">
    <text evidence="2">The sequence shown here is derived from an EMBL/GenBank/DDBJ whole genome shotgun (WGS) entry which is preliminary data.</text>
</comment>
<accession>A0A7X0PC53</accession>
<gene>
    <name evidence="2" type="ORF">HNP48_001753</name>
</gene>
<feature type="chain" id="PRO_5031027110" description="DUF2846 domain-containing protein" evidence="1">
    <location>
        <begin position="21"/>
        <end position="210"/>
    </location>
</feature>
<evidence type="ECO:0000313" key="2">
    <source>
        <dbReference type="EMBL" id="MBB6559089.1"/>
    </source>
</evidence>
<proteinExistence type="predicted"/>
<evidence type="ECO:0000256" key="1">
    <source>
        <dbReference type="SAM" id="SignalP"/>
    </source>
</evidence>
<dbReference type="PROSITE" id="PS51257">
    <property type="entry name" value="PROKAR_LIPOPROTEIN"/>
    <property type="match status" value="1"/>
</dbReference>
<protein>
    <recommendedName>
        <fullName evidence="4">DUF2846 domain-containing protein</fullName>
    </recommendedName>
</protein>
<feature type="signal peptide" evidence="1">
    <location>
        <begin position="1"/>
        <end position="20"/>
    </location>
</feature>
<name>A0A7X0PC53_9BURK</name>
<dbReference type="RefSeq" id="WP_184856478.1">
    <property type="nucleotide sequence ID" value="NZ_JACHLK010000002.1"/>
</dbReference>
<dbReference type="Proteomes" id="UP000575083">
    <property type="component" value="Unassembled WGS sequence"/>
</dbReference>
<evidence type="ECO:0008006" key="4">
    <source>
        <dbReference type="Google" id="ProtNLM"/>
    </source>
</evidence>
<keyword evidence="1" id="KW-0732">Signal</keyword>
<dbReference type="AlphaFoldDB" id="A0A7X0PC53"/>
<organism evidence="2 3">
    <name type="scientific">Acidovorax soli</name>
    <dbReference type="NCBI Taxonomy" id="592050"/>
    <lineage>
        <taxon>Bacteria</taxon>
        <taxon>Pseudomonadati</taxon>
        <taxon>Pseudomonadota</taxon>
        <taxon>Betaproteobacteria</taxon>
        <taxon>Burkholderiales</taxon>
        <taxon>Comamonadaceae</taxon>
        <taxon>Acidovorax</taxon>
    </lineage>
</organism>
<reference evidence="2 3" key="1">
    <citation type="submission" date="2020-08" db="EMBL/GenBank/DDBJ databases">
        <title>Functional genomics of gut bacteria from endangered species of beetles.</title>
        <authorList>
            <person name="Carlos-Shanley C."/>
        </authorList>
    </citation>
    <scope>NUCLEOTIDE SEQUENCE [LARGE SCALE GENOMIC DNA]</scope>
    <source>
        <strain evidence="2 3">S00198</strain>
    </source>
</reference>
<dbReference type="EMBL" id="JACHLK010000002">
    <property type="protein sequence ID" value="MBB6559089.1"/>
    <property type="molecule type" value="Genomic_DNA"/>
</dbReference>
<sequence>MHRIFLILASLALLALGGCATEPVKPVQPMFVESSNQALAAPPPDKAQVIFLEPINSVQGFFPVGLFDVNDSGRTLLAITGARSKAAVLLAPGRHRLMANNSGMVAHFLDANVEAGKRYYVLVRFIYGRGFQLRPLRTSGPSDYTILHKDYPSWVSTTRYVEMTREGVEHFDKIKAAVDKSQAEGWKTWLEKTDQERAELTLNPQDAVAR</sequence>